<feature type="non-terminal residue" evidence="1">
    <location>
        <position position="1"/>
    </location>
</feature>
<proteinExistence type="predicted"/>
<gene>
    <name evidence="2" type="primary">6031911</name>
    <name evidence="1" type="ORF">CpipJ_CPIJ000794</name>
</gene>
<protein>
    <submittedName>
        <fullName evidence="1 2">Uncharacterized protein</fullName>
    </submittedName>
</protein>
<sequence>FAVERLALLALPLPVKKVPPSAVEVSTVRGGPPFSRSGYSLSDSSGFQTGAGMCLKTGLCDGK</sequence>
<dbReference type="KEGG" id="cqu:CpipJ_CPIJ000794"/>
<evidence type="ECO:0000313" key="1">
    <source>
        <dbReference type="EMBL" id="EDS25814.1"/>
    </source>
</evidence>
<dbReference type="EnsemblMetazoa" id="CPIJ000794-RA">
    <property type="protein sequence ID" value="CPIJ000794-PA"/>
    <property type="gene ID" value="CPIJ000794"/>
</dbReference>
<dbReference type="InParanoid" id="B0W1L6"/>
<dbReference type="VEuPathDB" id="VectorBase:CPIJ000794"/>
<reference evidence="2" key="2">
    <citation type="submission" date="2020-05" db="UniProtKB">
        <authorList>
            <consortium name="EnsemblMetazoa"/>
        </authorList>
    </citation>
    <scope>IDENTIFICATION</scope>
    <source>
        <strain evidence="2">JHB</strain>
    </source>
</reference>
<dbReference type="Proteomes" id="UP000002320">
    <property type="component" value="Unassembled WGS sequence"/>
</dbReference>
<organism>
    <name type="scientific">Culex quinquefasciatus</name>
    <name type="common">Southern house mosquito</name>
    <name type="synonym">Culex pungens</name>
    <dbReference type="NCBI Taxonomy" id="7176"/>
    <lineage>
        <taxon>Eukaryota</taxon>
        <taxon>Metazoa</taxon>
        <taxon>Ecdysozoa</taxon>
        <taxon>Arthropoda</taxon>
        <taxon>Hexapoda</taxon>
        <taxon>Insecta</taxon>
        <taxon>Pterygota</taxon>
        <taxon>Neoptera</taxon>
        <taxon>Endopterygota</taxon>
        <taxon>Diptera</taxon>
        <taxon>Nematocera</taxon>
        <taxon>Culicoidea</taxon>
        <taxon>Culicidae</taxon>
        <taxon>Culicinae</taxon>
        <taxon>Culicini</taxon>
        <taxon>Culex</taxon>
        <taxon>Culex</taxon>
    </lineage>
</organism>
<dbReference type="HOGENOM" id="CLU_2892408_0_0_1"/>
<accession>B0W1L6</accession>
<keyword evidence="3" id="KW-1185">Reference proteome</keyword>
<evidence type="ECO:0000313" key="2">
    <source>
        <dbReference type="EnsemblMetazoa" id="CPIJ000794-PA"/>
    </source>
</evidence>
<reference evidence="1" key="1">
    <citation type="submission" date="2007-03" db="EMBL/GenBank/DDBJ databases">
        <title>Annotation of Culex pipiens quinquefasciatus.</title>
        <authorList>
            <consortium name="The Broad Institute Genome Sequencing Platform"/>
            <person name="Atkinson P.W."/>
            <person name="Hemingway J."/>
            <person name="Christensen B.M."/>
            <person name="Higgs S."/>
            <person name="Kodira C."/>
            <person name="Hannick L."/>
            <person name="Megy K."/>
            <person name="O'Leary S."/>
            <person name="Pearson M."/>
            <person name="Haas B.J."/>
            <person name="Mauceli E."/>
            <person name="Wortman J.R."/>
            <person name="Lee N.H."/>
            <person name="Guigo R."/>
            <person name="Stanke M."/>
            <person name="Alvarado L."/>
            <person name="Amedeo P."/>
            <person name="Antoine C.H."/>
            <person name="Arensburger P."/>
            <person name="Bidwell S.L."/>
            <person name="Crawford M."/>
            <person name="Camaro F."/>
            <person name="Devon K."/>
            <person name="Engels R."/>
            <person name="Hammond M."/>
            <person name="Howarth C."/>
            <person name="Koehrsen M."/>
            <person name="Lawson D."/>
            <person name="Montgomery P."/>
            <person name="Nene V."/>
            <person name="Nusbaum C."/>
            <person name="Puiu D."/>
            <person name="Romero-Severson J."/>
            <person name="Severson D.W."/>
            <person name="Shumway M."/>
            <person name="Sisk P."/>
            <person name="Stolte C."/>
            <person name="Zeng Q."/>
            <person name="Eisenstadt E."/>
            <person name="Fraser-Liggett C."/>
            <person name="Strausberg R."/>
            <person name="Galagan J."/>
            <person name="Birren B."/>
            <person name="Collins F.H."/>
        </authorList>
    </citation>
    <scope>NUCLEOTIDE SEQUENCE [LARGE SCALE GENOMIC DNA]</scope>
    <source>
        <strain evidence="1">JHB</strain>
    </source>
</reference>
<name>B0W1L6_CULQU</name>
<evidence type="ECO:0000313" key="3">
    <source>
        <dbReference type="Proteomes" id="UP000002320"/>
    </source>
</evidence>
<dbReference type="AlphaFoldDB" id="B0W1L6"/>
<dbReference type="EMBL" id="DS231822">
    <property type="protein sequence ID" value="EDS25814.1"/>
    <property type="molecule type" value="Genomic_DNA"/>
</dbReference>